<dbReference type="GeneID" id="34609386"/>
<name>A0A1L9SIS9_9EURO</name>
<feature type="compositionally biased region" description="Basic residues" evidence="6">
    <location>
        <begin position="58"/>
        <end position="70"/>
    </location>
</feature>
<evidence type="ECO:0000256" key="6">
    <source>
        <dbReference type="SAM" id="MobiDB-lite"/>
    </source>
</evidence>
<feature type="compositionally biased region" description="Basic residues" evidence="6">
    <location>
        <begin position="36"/>
        <end position="47"/>
    </location>
</feature>
<dbReference type="AlphaFoldDB" id="A0A1L9SIS9"/>
<proteinExistence type="predicted"/>
<feature type="compositionally biased region" description="Basic and acidic residues" evidence="6">
    <location>
        <begin position="14"/>
        <end position="29"/>
    </location>
</feature>
<reference evidence="8" key="1">
    <citation type="journal article" date="2017" name="Genome Biol.">
        <title>Comparative genomics reveals high biological diversity and specific adaptations in the industrially and medically important fungal genus Aspergillus.</title>
        <authorList>
            <person name="de Vries R.P."/>
            <person name="Riley R."/>
            <person name="Wiebenga A."/>
            <person name="Aguilar-Osorio G."/>
            <person name="Amillis S."/>
            <person name="Uchima C.A."/>
            <person name="Anderluh G."/>
            <person name="Asadollahi M."/>
            <person name="Askin M."/>
            <person name="Barry K."/>
            <person name="Battaglia E."/>
            <person name="Bayram O."/>
            <person name="Benocci T."/>
            <person name="Braus-Stromeyer S.A."/>
            <person name="Caldana C."/>
            <person name="Canovas D."/>
            <person name="Cerqueira G.C."/>
            <person name="Chen F."/>
            <person name="Chen W."/>
            <person name="Choi C."/>
            <person name="Clum A."/>
            <person name="Dos Santos R.A."/>
            <person name="Damasio A.R."/>
            <person name="Diallinas G."/>
            <person name="Emri T."/>
            <person name="Fekete E."/>
            <person name="Flipphi M."/>
            <person name="Freyberg S."/>
            <person name="Gallo A."/>
            <person name="Gournas C."/>
            <person name="Habgood R."/>
            <person name="Hainaut M."/>
            <person name="Harispe M.L."/>
            <person name="Henrissat B."/>
            <person name="Hilden K.S."/>
            <person name="Hope R."/>
            <person name="Hossain A."/>
            <person name="Karabika E."/>
            <person name="Karaffa L."/>
            <person name="Karanyi Z."/>
            <person name="Krasevec N."/>
            <person name="Kuo A."/>
            <person name="Kusch H."/>
            <person name="LaButti K."/>
            <person name="Lagendijk E.L."/>
            <person name="Lapidus A."/>
            <person name="Levasseur A."/>
            <person name="Lindquist E."/>
            <person name="Lipzen A."/>
            <person name="Logrieco A.F."/>
            <person name="MacCabe A."/>
            <person name="Maekelae M.R."/>
            <person name="Malavazi I."/>
            <person name="Melin P."/>
            <person name="Meyer V."/>
            <person name="Mielnichuk N."/>
            <person name="Miskei M."/>
            <person name="Molnar A.P."/>
            <person name="Mule G."/>
            <person name="Ngan C.Y."/>
            <person name="Orejas M."/>
            <person name="Orosz E."/>
            <person name="Ouedraogo J.P."/>
            <person name="Overkamp K.M."/>
            <person name="Park H.-S."/>
            <person name="Perrone G."/>
            <person name="Piumi F."/>
            <person name="Punt P.J."/>
            <person name="Ram A.F."/>
            <person name="Ramon A."/>
            <person name="Rauscher S."/>
            <person name="Record E."/>
            <person name="Riano-Pachon D.M."/>
            <person name="Robert V."/>
            <person name="Roehrig J."/>
            <person name="Ruller R."/>
            <person name="Salamov A."/>
            <person name="Salih N.S."/>
            <person name="Samson R.A."/>
            <person name="Sandor E."/>
            <person name="Sanguinetti M."/>
            <person name="Schuetze T."/>
            <person name="Sepcic K."/>
            <person name="Shelest E."/>
            <person name="Sherlock G."/>
            <person name="Sophianopoulou V."/>
            <person name="Squina F.M."/>
            <person name="Sun H."/>
            <person name="Susca A."/>
            <person name="Todd R.B."/>
            <person name="Tsang A."/>
            <person name="Unkles S.E."/>
            <person name="van de Wiele N."/>
            <person name="van Rossen-Uffink D."/>
            <person name="Oliveira J.V."/>
            <person name="Vesth T.C."/>
            <person name="Visser J."/>
            <person name="Yu J.-H."/>
            <person name="Zhou M."/>
            <person name="Andersen M.R."/>
            <person name="Archer D.B."/>
            <person name="Baker S.E."/>
            <person name="Benoit I."/>
            <person name="Brakhage A.A."/>
            <person name="Braus G.H."/>
            <person name="Fischer R."/>
            <person name="Frisvad J.C."/>
            <person name="Goldman G.H."/>
            <person name="Houbraken J."/>
            <person name="Oakley B."/>
            <person name="Pocsi I."/>
            <person name="Scazzocchio C."/>
            <person name="Seiboth B."/>
            <person name="vanKuyk P.A."/>
            <person name="Wortman J."/>
            <person name="Dyer P.S."/>
            <person name="Grigoriev I.V."/>
        </authorList>
    </citation>
    <scope>NUCLEOTIDE SEQUENCE [LARGE SCALE GENOMIC DNA]</scope>
    <source>
        <strain evidence="8">CBS 506.65</strain>
    </source>
</reference>
<keyword evidence="4" id="KW-0040">ANK repeat</keyword>
<feature type="region of interest" description="Disordered" evidence="6">
    <location>
        <begin position="1"/>
        <end position="99"/>
    </location>
</feature>
<dbReference type="GO" id="GO:0005634">
    <property type="term" value="C:nucleus"/>
    <property type="evidence" value="ECO:0007669"/>
    <property type="project" value="UniProtKB-SubCell"/>
</dbReference>
<keyword evidence="5" id="KW-0539">Nucleus</keyword>
<protein>
    <submittedName>
        <fullName evidence="7">Uncharacterized protein</fullName>
    </submittedName>
</protein>
<dbReference type="OrthoDB" id="412109at2759"/>
<evidence type="ECO:0000256" key="1">
    <source>
        <dbReference type="ARBA" id="ARBA00004123"/>
    </source>
</evidence>
<evidence type="ECO:0000256" key="3">
    <source>
        <dbReference type="ARBA" id="ARBA00022737"/>
    </source>
</evidence>
<feature type="compositionally biased region" description="Basic and acidic residues" evidence="6">
    <location>
        <begin position="48"/>
        <end position="57"/>
    </location>
</feature>
<comment type="subcellular location">
    <subcellularLocation>
        <location evidence="1">Nucleus</location>
    </subcellularLocation>
</comment>
<evidence type="ECO:0000256" key="5">
    <source>
        <dbReference type="ARBA" id="ARBA00023242"/>
    </source>
</evidence>
<keyword evidence="3" id="KW-0677">Repeat</keyword>
<dbReference type="VEuPathDB" id="FungiDB:ASPZODRAFT_132059"/>
<keyword evidence="8" id="KW-1185">Reference proteome</keyword>
<sequence>MDATSKNHPASDGADLRQGDTEDRRHDDSGTVNGKFRFKSSKSKHRSRTNETDEGQQHRQHHRKRHHRHGSQTTSERKRSKRGHSPSSHERSNARLSPGAAFRESLFDALGDDEGAAYWESVYGQPIHTYDKPSVPKGPNGELEQMSDEEYATYVRARMWERTHEGMFEERERLRQEKARQKAQDQRQERASYEKMQFEQAIEESLKRGRERRRLKAWKTVWEEYQRSWEALNQLTARSGDGQGNQMEGDQKHFRNVIFWPVESGKRRDISRAAVEEFMLHAPRNSSAGEKPQKRKDDSSHILTTLKAERVRWHPDKIQHLYGALGIEEVIVKSVTEVFQILDQMWNEEREKQNRG</sequence>
<dbReference type="PANTHER" id="PTHR15263:SF1">
    <property type="entry name" value="NF-KAPPA-B INHIBITOR-LIKE PROTEIN 1"/>
    <property type="match status" value="1"/>
</dbReference>
<feature type="region of interest" description="Disordered" evidence="6">
    <location>
        <begin position="127"/>
        <end position="146"/>
    </location>
</feature>
<dbReference type="PANTHER" id="PTHR15263">
    <property type="entry name" value="I-KAPPA-B-LIKE PROTEIN IKBL"/>
    <property type="match status" value="1"/>
</dbReference>
<evidence type="ECO:0000313" key="7">
    <source>
        <dbReference type="EMBL" id="OJJ47115.1"/>
    </source>
</evidence>
<gene>
    <name evidence="7" type="ORF">ASPZODRAFT_132059</name>
</gene>
<organism evidence="7 8">
    <name type="scientific">Penicilliopsis zonata CBS 506.65</name>
    <dbReference type="NCBI Taxonomy" id="1073090"/>
    <lineage>
        <taxon>Eukaryota</taxon>
        <taxon>Fungi</taxon>
        <taxon>Dikarya</taxon>
        <taxon>Ascomycota</taxon>
        <taxon>Pezizomycotina</taxon>
        <taxon>Eurotiomycetes</taxon>
        <taxon>Eurotiomycetidae</taxon>
        <taxon>Eurotiales</taxon>
        <taxon>Aspergillaceae</taxon>
        <taxon>Penicilliopsis</taxon>
    </lineage>
</organism>
<dbReference type="GO" id="GO:0043124">
    <property type="term" value="P:negative regulation of canonical NF-kappaB signal transduction"/>
    <property type="evidence" value="ECO:0007669"/>
    <property type="project" value="InterPro"/>
</dbReference>
<evidence type="ECO:0000256" key="4">
    <source>
        <dbReference type="ARBA" id="ARBA00023043"/>
    </source>
</evidence>
<dbReference type="RefSeq" id="XP_022581625.1">
    <property type="nucleotide sequence ID" value="XM_022722921.1"/>
</dbReference>
<dbReference type="InterPro" id="IPR038753">
    <property type="entry name" value="NFKBIL1"/>
</dbReference>
<dbReference type="STRING" id="1073090.A0A1L9SIS9"/>
<evidence type="ECO:0000256" key="2">
    <source>
        <dbReference type="ARBA" id="ARBA00022553"/>
    </source>
</evidence>
<feature type="region of interest" description="Disordered" evidence="6">
    <location>
        <begin position="175"/>
        <end position="194"/>
    </location>
</feature>
<dbReference type="Proteomes" id="UP000184188">
    <property type="component" value="Unassembled WGS sequence"/>
</dbReference>
<keyword evidence="2" id="KW-0597">Phosphoprotein</keyword>
<accession>A0A1L9SIS9</accession>
<dbReference type="EMBL" id="KV878341">
    <property type="protein sequence ID" value="OJJ47115.1"/>
    <property type="molecule type" value="Genomic_DNA"/>
</dbReference>
<evidence type="ECO:0000313" key="8">
    <source>
        <dbReference type="Proteomes" id="UP000184188"/>
    </source>
</evidence>